<dbReference type="EMBL" id="BMVO01000003">
    <property type="protein sequence ID" value="GHA94131.1"/>
    <property type="molecule type" value="Genomic_DNA"/>
</dbReference>
<evidence type="ECO:0008006" key="3">
    <source>
        <dbReference type="Google" id="ProtNLM"/>
    </source>
</evidence>
<reference evidence="2" key="1">
    <citation type="journal article" date="2019" name="Int. J. Syst. Evol. Microbiol.">
        <title>The Global Catalogue of Microorganisms (GCM) 10K type strain sequencing project: providing services to taxonomists for standard genome sequencing and annotation.</title>
        <authorList>
            <consortium name="The Broad Institute Genomics Platform"/>
            <consortium name="The Broad Institute Genome Sequencing Center for Infectious Disease"/>
            <person name="Wu L."/>
            <person name="Ma J."/>
        </authorList>
    </citation>
    <scope>NUCLEOTIDE SEQUENCE [LARGE SCALE GENOMIC DNA]</scope>
    <source>
        <strain evidence="2">JCM 4737</strain>
    </source>
</reference>
<evidence type="ECO:0000313" key="1">
    <source>
        <dbReference type="EMBL" id="GHA94131.1"/>
    </source>
</evidence>
<dbReference type="Proteomes" id="UP000599437">
    <property type="component" value="Unassembled WGS sequence"/>
</dbReference>
<protein>
    <recommendedName>
        <fullName evidence="3">Gamma-glutamyl-phosphate reductase</fullName>
    </recommendedName>
</protein>
<name>A0ABQ3DGX4_9ACTN</name>
<organism evidence="1 2">
    <name type="scientific">Streptomyces chryseus</name>
    <dbReference type="NCBI Taxonomy" id="68186"/>
    <lineage>
        <taxon>Bacteria</taxon>
        <taxon>Bacillati</taxon>
        <taxon>Actinomycetota</taxon>
        <taxon>Actinomycetes</taxon>
        <taxon>Kitasatosporales</taxon>
        <taxon>Streptomycetaceae</taxon>
        <taxon>Streptomyces</taxon>
    </lineage>
</organism>
<sequence>MTHDLTPGRLEEIQALARQLAAPGDADPAPLLADARTALVELLVDRTALVKANASAAEELAIWTGAL</sequence>
<comment type="caution">
    <text evidence="1">The sequence shown here is derived from an EMBL/GenBank/DDBJ whole genome shotgun (WGS) entry which is preliminary data.</text>
</comment>
<proteinExistence type="predicted"/>
<accession>A0ABQ3DGX4</accession>
<evidence type="ECO:0000313" key="2">
    <source>
        <dbReference type="Proteomes" id="UP000599437"/>
    </source>
</evidence>
<keyword evidence="2" id="KW-1185">Reference proteome</keyword>
<gene>
    <name evidence="1" type="ORF">GCM10010346_16080</name>
</gene>
<dbReference type="RefSeq" id="WP_138895159.1">
    <property type="nucleotide sequence ID" value="NZ_BMVO01000003.1"/>
</dbReference>